<dbReference type="PANTHER" id="PTHR31739:SF3">
    <property type="entry name" value="ENT-KAUR-16-ENE SYNTHASE, CHLOROPLASTIC"/>
    <property type="match status" value="1"/>
</dbReference>
<dbReference type="FunFam" id="1.10.600.10:FF:000005">
    <property type="entry name" value="Ent-kaur-16-ene synthase, chloroplastic"/>
    <property type="match status" value="1"/>
</dbReference>
<dbReference type="InterPro" id="IPR044814">
    <property type="entry name" value="Terpene_cyclase_plant_C1"/>
</dbReference>
<dbReference type="SFLD" id="SFLDG01014">
    <property type="entry name" value="Terpene_Cyclase_Like_1_N-term"/>
    <property type="match status" value="1"/>
</dbReference>
<keyword evidence="2" id="KW-0479">Metal-binding</keyword>
<evidence type="ECO:0000256" key="4">
    <source>
        <dbReference type="ARBA" id="ARBA00023239"/>
    </source>
</evidence>
<accession>A0A7J8Z2G5</accession>
<dbReference type="AlphaFoldDB" id="A0A7J8Z2G5"/>
<reference evidence="8 9" key="1">
    <citation type="journal article" date="2019" name="Genome Biol. Evol.">
        <title>Insights into the evolution of the New World diploid cottons (Gossypium, subgenus Houzingenia) based on genome sequencing.</title>
        <authorList>
            <person name="Grover C.E."/>
            <person name="Arick M.A. 2nd"/>
            <person name="Thrash A."/>
            <person name="Conover J.L."/>
            <person name="Sanders W.S."/>
            <person name="Peterson D.G."/>
            <person name="Frelichowski J.E."/>
            <person name="Scheffler J.A."/>
            <person name="Scheffler B.E."/>
            <person name="Wendel J.F."/>
        </authorList>
    </citation>
    <scope>NUCLEOTIDE SEQUENCE [LARGE SCALE GENOMIC DNA]</scope>
    <source>
        <strain evidence="8">4</strain>
        <tissue evidence="8">Leaf</tissue>
    </source>
</reference>
<dbReference type="FunFam" id="1.50.10.160:FF:000002">
    <property type="entry name" value="cis-abienol synthase, chloroplastic"/>
    <property type="match status" value="1"/>
</dbReference>
<dbReference type="InterPro" id="IPR036965">
    <property type="entry name" value="Terpene_synth_N_sf"/>
</dbReference>
<dbReference type="InterPro" id="IPR008949">
    <property type="entry name" value="Isoprenoid_synthase_dom_sf"/>
</dbReference>
<dbReference type="Proteomes" id="UP000593574">
    <property type="component" value="Unassembled WGS sequence"/>
</dbReference>
<dbReference type="GO" id="GO:0009507">
    <property type="term" value="C:chloroplast"/>
    <property type="evidence" value="ECO:0007669"/>
    <property type="project" value="TreeGrafter"/>
</dbReference>
<dbReference type="GO" id="GO:0009686">
    <property type="term" value="P:gibberellin biosynthetic process"/>
    <property type="evidence" value="ECO:0007669"/>
    <property type="project" value="TreeGrafter"/>
</dbReference>
<gene>
    <name evidence="8" type="ORF">Golax_017941</name>
</gene>
<dbReference type="InterPro" id="IPR050148">
    <property type="entry name" value="Terpene_synthase-like"/>
</dbReference>
<dbReference type="Gene3D" id="1.10.600.10">
    <property type="entry name" value="Farnesyl Diphosphate Synthase"/>
    <property type="match status" value="1"/>
</dbReference>
<proteinExistence type="predicted"/>
<dbReference type="InterPro" id="IPR005630">
    <property type="entry name" value="Terpene_synthase_metal-bd"/>
</dbReference>
<evidence type="ECO:0000256" key="1">
    <source>
        <dbReference type="ARBA" id="ARBA00001946"/>
    </source>
</evidence>
<dbReference type="FunFam" id="1.50.10.130:FF:000002">
    <property type="entry name" value="Ent-copalyl diphosphate synthase, chloroplastic"/>
    <property type="match status" value="1"/>
</dbReference>
<evidence type="ECO:0000313" key="9">
    <source>
        <dbReference type="Proteomes" id="UP000593574"/>
    </source>
</evidence>
<organism evidence="8 9">
    <name type="scientific">Gossypium laxum</name>
    <dbReference type="NCBI Taxonomy" id="34288"/>
    <lineage>
        <taxon>Eukaryota</taxon>
        <taxon>Viridiplantae</taxon>
        <taxon>Streptophyta</taxon>
        <taxon>Embryophyta</taxon>
        <taxon>Tracheophyta</taxon>
        <taxon>Spermatophyta</taxon>
        <taxon>Magnoliopsida</taxon>
        <taxon>eudicotyledons</taxon>
        <taxon>Gunneridae</taxon>
        <taxon>Pentapetalae</taxon>
        <taxon>rosids</taxon>
        <taxon>malvids</taxon>
        <taxon>Malvales</taxon>
        <taxon>Malvaceae</taxon>
        <taxon>Malvoideae</taxon>
        <taxon>Gossypium</taxon>
    </lineage>
</organism>
<dbReference type="Pfam" id="PF03936">
    <property type="entry name" value="Terpene_synth_C"/>
    <property type="match status" value="1"/>
</dbReference>
<feature type="domain" description="Terpene synthase metal-binding" evidence="7">
    <location>
        <begin position="571"/>
        <end position="811"/>
    </location>
</feature>
<comment type="caution">
    <text evidence="8">The sequence shown here is derived from an EMBL/GenBank/DDBJ whole genome shotgun (WGS) entry which is preliminary data.</text>
</comment>
<dbReference type="SUPFAM" id="SSF48239">
    <property type="entry name" value="Terpenoid cyclases/Protein prenyltransferases"/>
    <property type="match status" value="2"/>
</dbReference>
<dbReference type="EMBL" id="JABEZV010000002">
    <property type="protein sequence ID" value="MBA0705780.1"/>
    <property type="molecule type" value="Genomic_DNA"/>
</dbReference>
<comment type="cofactor">
    <cofactor evidence="1">
        <name>Mg(2+)</name>
        <dbReference type="ChEBI" id="CHEBI:18420"/>
    </cofactor>
</comment>
<name>A0A7J8Z2G5_9ROSI</name>
<evidence type="ECO:0000259" key="6">
    <source>
        <dbReference type="Pfam" id="PF01397"/>
    </source>
</evidence>
<dbReference type="GO" id="GO:0000287">
    <property type="term" value="F:magnesium ion binding"/>
    <property type="evidence" value="ECO:0007669"/>
    <property type="project" value="InterPro"/>
</dbReference>
<evidence type="ECO:0000313" key="8">
    <source>
        <dbReference type="EMBL" id="MBA0705780.1"/>
    </source>
</evidence>
<dbReference type="CDD" id="cd00684">
    <property type="entry name" value="Terpene_cyclase_plant_C1"/>
    <property type="match status" value="1"/>
</dbReference>
<evidence type="ECO:0000256" key="3">
    <source>
        <dbReference type="ARBA" id="ARBA00022842"/>
    </source>
</evidence>
<keyword evidence="4" id="KW-0456">Lyase</keyword>
<dbReference type="InterPro" id="IPR008930">
    <property type="entry name" value="Terpenoid_cyclase/PrenylTrfase"/>
</dbReference>
<dbReference type="EC" id="4.2.3.19" evidence="5"/>
<dbReference type="PANTHER" id="PTHR31739">
    <property type="entry name" value="ENT-COPALYL DIPHOSPHATE SYNTHASE, CHLOROPLASTIC"/>
    <property type="match status" value="1"/>
</dbReference>
<dbReference type="Pfam" id="PF01397">
    <property type="entry name" value="Terpene_synth"/>
    <property type="match status" value="1"/>
</dbReference>
<evidence type="ECO:0000259" key="7">
    <source>
        <dbReference type="Pfam" id="PF03936"/>
    </source>
</evidence>
<dbReference type="Gene3D" id="1.50.10.160">
    <property type="match status" value="1"/>
</dbReference>
<sequence>MKDRNLAVEHFFDLVDTVLSLVQVSKLTFTLSTVFSSVSFLYAGCRLGKASFLHRLIPPSPSSSPSPSPCLSSTLIAAPILSFQVPSVSAFVSHLNYIMMHVVSTDSGANPTADTNSSNDLCFKDSKQRIKKMFNQIELSVSSYDTAWVAMVPSPTSHRNPCFPACLNWLLDNQLPNGSWGPCRPHPLLIKDTLSSTLACVLALRRWGVGEEHMTKGLRFIESHFCSASDESQLTPIGFDIIFSGMVEYARDLNLNLPLSSTDIDVLFHKRDLQLRRENSKGREAYLAYVSEGIGKHQDWEMVMKYQRKNGSLFNSPSATAATLSHLPNSGCLHYLTALLDKFENAVPTLHPFHVFPRLCMLETVESLGIGQHFREEITSVLDETYRCWLQGEEEIFLDLPTCALAFRILRVNGYDVSSEALAGFAEEHFFNSLGGYLKDLDAVVELFRASQMIIHPNEQLLEKHISWTSHFLKQELSNTSKCAYKHKQNIIQKVNDALEFPHYASLERLVYRRNIVNYDVDDIRMLKSSYSSLSIGNKDFLRLAVEDFNACQSIYREELKQLERWVQEKRLDKLKFARQKLAYCYFSAAATLCSPELSDARLTWAKNGVLTTVVDDFFDVGVLLTNLAYNKVMAYEKMKHRHDLDVSIDCCSEEVEIIYSALDNTISEIGEKAIAWQGRNIKTHVSEIWLDLLRSMLQEAQWSKEKAVPTVDEYMRNGYISFALGPIILPALYFVGPRLSEAVVKSGEYSLLFRHVSTCGRLLNDIHSFKRESMEGKLNAVSLHIIHGTNSVTEDHVNQELKHLIEERRRELHRLVLQKNDGIVPRQCKELFWKMSKVLHLFYMKDDGFTSHEMANAVNAVIHEPILVDQL</sequence>
<keyword evidence="9" id="KW-1185">Reference proteome</keyword>
<protein>
    <recommendedName>
        <fullName evidence="5">ent-kaurene synthase</fullName>
        <ecNumber evidence="5">4.2.3.19</ecNumber>
    </recommendedName>
</protein>
<feature type="domain" description="Terpene synthase N-terminal" evidence="6">
    <location>
        <begin position="299"/>
        <end position="499"/>
    </location>
</feature>
<keyword evidence="3" id="KW-0460">Magnesium</keyword>
<dbReference type="InterPro" id="IPR001906">
    <property type="entry name" value="Terpene_synth_N"/>
</dbReference>
<evidence type="ECO:0000256" key="2">
    <source>
        <dbReference type="ARBA" id="ARBA00022723"/>
    </source>
</evidence>
<dbReference type="SUPFAM" id="SSF48576">
    <property type="entry name" value="Terpenoid synthases"/>
    <property type="match status" value="1"/>
</dbReference>
<dbReference type="GO" id="GO:0009899">
    <property type="term" value="F:ent-kaurene synthase activity"/>
    <property type="evidence" value="ECO:0007669"/>
    <property type="project" value="UniProtKB-EC"/>
</dbReference>
<evidence type="ECO:0000256" key="5">
    <source>
        <dbReference type="ARBA" id="ARBA00066670"/>
    </source>
</evidence>
<dbReference type="Gene3D" id="1.50.10.130">
    <property type="entry name" value="Terpene synthase, N-terminal domain"/>
    <property type="match status" value="1"/>
</dbReference>